<name>A0A0U9HIV4_KLENI</name>
<feature type="region of interest" description="Disordered" evidence="1">
    <location>
        <begin position="53"/>
        <end position="73"/>
    </location>
</feature>
<accession>A0A0U9HIV4</accession>
<evidence type="ECO:0000313" key="2">
    <source>
        <dbReference type="EMBL" id="GAQ80577.1"/>
    </source>
</evidence>
<proteinExistence type="predicted"/>
<dbReference type="Proteomes" id="UP000054558">
    <property type="component" value="Unassembled WGS sequence"/>
</dbReference>
<gene>
    <name evidence="2" type="ORF">KFL_000570240</name>
</gene>
<sequence>MAASIARFPLGGSLACRSSIVSPVAGARNQHYTGNVLPFGSLTCRRTTIHALAPRASGNSADSNAEGKNDGDQAQNAARFILEKAGMSETASSSGGGCCGGGCGGEKADAKSAAQQFAELEATFVTGPMEGNITRDDVQSAYRSAPDGPSEEKFLDIAAILAEASNESENFVFEDDLDELMV</sequence>
<keyword evidence="3" id="KW-1185">Reference proteome</keyword>
<organism evidence="2 3">
    <name type="scientific">Klebsormidium nitens</name>
    <name type="common">Green alga</name>
    <name type="synonym">Ulothrix nitens</name>
    <dbReference type="NCBI Taxonomy" id="105231"/>
    <lineage>
        <taxon>Eukaryota</taxon>
        <taxon>Viridiplantae</taxon>
        <taxon>Streptophyta</taxon>
        <taxon>Klebsormidiophyceae</taxon>
        <taxon>Klebsormidiales</taxon>
        <taxon>Klebsormidiaceae</taxon>
        <taxon>Klebsormidium</taxon>
    </lineage>
</organism>
<protein>
    <submittedName>
        <fullName evidence="2">Uncharacterized protein</fullName>
    </submittedName>
</protein>
<evidence type="ECO:0000313" key="3">
    <source>
        <dbReference type="Proteomes" id="UP000054558"/>
    </source>
</evidence>
<evidence type="ECO:0000256" key="1">
    <source>
        <dbReference type="SAM" id="MobiDB-lite"/>
    </source>
</evidence>
<dbReference type="OrthoDB" id="1937973at2759"/>
<dbReference type="EMBL" id="DF237006">
    <property type="protein sequence ID" value="GAQ80577.1"/>
    <property type="molecule type" value="Genomic_DNA"/>
</dbReference>
<reference evidence="2 3" key="1">
    <citation type="journal article" date="2014" name="Nat. Commun.">
        <title>Klebsormidium flaccidum genome reveals primary factors for plant terrestrial adaptation.</title>
        <authorList>
            <person name="Hori K."/>
            <person name="Maruyama F."/>
            <person name="Fujisawa T."/>
            <person name="Togashi T."/>
            <person name="Yamamoto N."/>
            <person name="Seo M."/>
            <person name="Sato S."/>
            <person name="Yamada T."/>
            <person name="Mori H."/>
            <person name="Tajima N."/>
            <person name="Moriyama T."/>
            <person name="Ikeuchi M."/>
            <person name="Watanabe M."/>
            <person name="Wada H."/>
            <person name="Kobayashi K."/>
            <person name="Saito M."/>
            <person name="Masuda T."/>
            <person name="Sasaki-Sekimoto Y."/>
            <person name="Mashiguchi K."/>
            <person name="Awai K."/>
            <person name="Shimojima M."/>
            <person name="Masuda S."/>
            <person name="Iwai M."/>
            <person name="Nobusawa T."/>
            <person name="Narise T."/>
            <person name="Kondo S."/>
            <person name="Saito H."/>
            <person name="Sato R."/>
            <person name="Murakawa M."/>
            <person name="Ihara Y."/>
            <person name="Oshima-Yamada Y."/>
            <person name="Ohtaka K."/>
            <person name="Satoh M."/>
            <person name="Sonobe K."/>
            <person name="Ishii M."/>
            <person name="Ohtani R."/>
            <person name="Kanamori-Sato M."/>
            <person name="Honoki R."/>
            <person name="Miyazaki D."/>
            <person name="Mochizuki H."/>
            <person name="Umetsu J."/>
            <person name="Higashi K."/>
            <person name="Shibata D."/>
            <person name="Kamiya Y."/>
            <person name="Sato N."/>
            <person name="Nakamura Y."/>
            <person name="Tabata S."/>
            <person name="Ida S."/>
            <person name="Kurokawa K."/>
            <person name="Ohta H."/>
        </authorList>
    </citation>
    <scope>NUCLEOTIDE SEQUENCE [LARGE SCALE GENOMIC DNA]</scope>
    <source>
        <strain evidence="2 3">NIES-2285</strain>
    </source>
</reference>
<dbReference type="AlphaFoldDB" id="A0A0U9HIV4"/>